<accession>A0AB33KX32</accession>
<organism evidence="1">
    <name type="scientific">Streptomyces sp. CMC78</name>
    <dbReference type="NCBI Taxonomy" id="3231512"/>
    <lineage>
        <taxon>Bacteria</taxon>
        <taxon>Bacillati</taxon>
        <taxon>Actinomycetota</taxon>
        <taxon>Actinomycetes</taxon>
        <taxon>Kitasatosporales</taxon>
        <taxon>Streptomycetaceae</taxon>
        <taxon>Streptomyces</taxon>
    </lineage>
</organism>
<dbReference type="AlphaFoldDB" id="A0AB33KX32"/>
<evidence type="ECO:0008006" key="2">
    <source>
        <dbReference type="Google" id="ProtNLM"/>
    </source>
</evidence>
<protein>
    <recommendedName>
        <fullName evidence="2">C2H2-type domain-containing protein</fullName>
    </recommendedName>
</protein>
<sequence length="99" mass="10553">MTKKELPRLIPTGTCWCGCGTEVGIGSFFARGHDKVAEAALLAAEYGSSVPQLLHKHGYGPGHSVTAKAVHAGAWEECPECEYVGAPASIRVHRKKAEH</sequence>
<dbReference type="KEGG" id="stcm:SCMC78_63000"/>
<evidence type="ECO:0000313" key="1">
    <source>
        <dbReference type="EMBL" id="BFP56493.1"/>
    </source>
</evidence>
<gene>
    <name evidence="1" type="ORF">SCMC78_63000</name>
</gene>
<dbReference type="EMBL" id="AP035884">
    <property type="protein sequence ID" value="BFP56493.1"/>
    <property type="molecule type" value="Genomic_DNA"/>
</dbReference>
<name>A0AB33KX32_9ACTN</name>
<proteinExistence type="predicted"/>
<reference evidence="1" key="1">
    <citation type="submission" date="2024-07" db="EMBL/GenBank/DDBJ databases">
        <title>Complete genome sequences of cellulolytic bacteria, Kitasatospora sp. CMC57 and Streptomyces sp. CMC78, isolated from Japanese agricultural soil.</title>
        <authorList>
            <person name="Hashimoto T."/>
            <person name="Ito M."/>
            <person name="Iwamoto M."/>
            <person name="Fukahori D."/>
            <person name="Shoda T."/>
            <person name="Sakoda M."/>
            <person name="Morohoshi T."/>
            <person name="Mitsuboshi M."/>
            <person name="Nishizawa T."/>
        </authorList>
    </citation>
    <scope>NUCLEOTIDE SEQUENCE</scope>
    <source>
        <strain evidence="1">CMC78</strain>
    </source>
</reference>